<evidence type="ECO:0000313" key="3">
    <source>
        <dbReference type="Proteomes" id="UP001346869"/>
    </source>
</evidence>
<dbReference type="AlphaFoldDB" id="A0AAN7XYH0"/>
<accession>A0AAN7XYH0</accession>
<dbReference type="Proteomes" id="UP001346869">
    <property type="component" value="Unassembled WGS sequence"/>
</dbReference>
<comment type="caution">
    <text evidence="2">The sequence shown here is derived from an EMBL/GenBank/DDBJ whole genome shotgun (WGS) entry which is preliminary data.</text>
</comment>
<organism evidence="2 3">
    <name type="scientific">Eleginops maclovinus</name>
    <name type="common">Patagonian blennie</name>
    <name type="synonym">Eleginus maclovinus</name>
    <dbReference type="NCBI Taxonomy" id="56733"/>
    <lineage>
        <taxon>Eukaryota</taxon>
        <taxon>Metazoa</taxon>
        <taxon>Chordata</taxon>
        <taxon>Craniata</taxon>
        <taxon>Vertebrata</taxon>
        <taxon>Euteleostomi</taxon>
        <taxon>Actinopterygii</taxon>
        <taxon>Neopterygii</taxon>
        <taxon>Teleostei</taxon>
        <taxon>Neoteleostei</taxon>
        <taxon>Acanthomorphata</taxon>
        <taxon>Eupercaria</taxon>
        <taxon>Perciformes</taxon>
        <taxon>Notothenioidei</taxon>
        <taxon>Eleginopidae</taxon>
        <taxon>Eleginops</taxon>
    </lineage>
</organism>
<gene>
    <name evidence="2" type="ORF">PBY51_013151</name>
</gene>
<evidence type="ECO:0000313" key="2">
    <source>
        <dbReference type="EMBL" id="KAK5872446.1"/>
    </source>
</evidence>
<feature type="region of interest" description="Disordered" evidence="1">
    <location>
        <begin position="60"/>
        <end position="94"/>
    </location>
</feature>
<reference evidence="2 3" key="1">
    <citation type="journal article" date="2023" name="Genes (Basel)">
        <title>Chromosome-Level Genome Assembly and Circadian Gene Repertoire of the Patagonia Blennie Eleginops maclovinus-The Closest Ancestral Proxy of Antarctic Cryonotothenioids.</title>
        <authorList>
            <person name="Cheng C.C."/>
            <person name="Rivera-Colon A.G."/>
            <person name="Minhas B.F."/>
            <person name="Wilson L."/>
            <person name="Rayamajhi N."/>
            <person name="Vargas-Chacoff L."/>
            <person name="Catchen J.M."/>
        </authorList>
    </citation>
    <scope>NUCLEOTIDE SEQUENCE [LARGE SCALE GENOMIC DNA]</scope>
    <source>
        <strain evidence="2">JMC-PN-2008</strain>
    </source>
</reference>
<proteinExistence type="predicted"/>
<keyword evidence="3" id="KW-1185">Reference proteome</keyword>
<reference evidence="2 3" key="2">
    <citation type="journal article" date="2023" name="Mol. Biol. Evol.">
        <title>Genomics of Secondarily Temperate Adaptation in the Only Non-Antarctic Icefish.</title>
        <authorList>
            <person name="Rivera-Colon A.G."/>
            <person name="Rayamajhi N."/>
            <person name="Minhas B.F."/>
            <person name="Madrigal G."/>
            <person name="Bilyk K.T."/>
            <person name="Yoon V."/>
            <person name="Hune M."/>
            <person name="Gregory S."/>
            <person name="Cheng C.H.C."/>
            <person name="Catchen J.M."/>
        </authorList>
    </citation>
    <scope>NUCLEOTIDE SEQUENCE [LARGE SCALE GENOMIC DNA]</scope>
    <source>
        <strain evidence="2">JMC-PN-2008</strain>
    </source>
</reference>
<sequence length="101" mass="11177">MANTFQNVKPEKPIEDIFKSKTIGHTENHLTLTSYQSNSFKPTCNFIQPARYRANTIPMLSATSSHPGDTPITAPHQPWGCTNPSAAPRSAPALDLWQLSR</sequence>
<protein>
    <submittedName>
        <fullName evidence="2">Uncharacterized protein</fullName>
    </submittedName>
</protein>
<evidence type="ECO:0000256" key="1">
    <source>
        <dbReference type="SAM" id="MobiDB-lite"/>
    </source>
</evidence>
<name>A0AAN7XYH0_ELEMC</name>
<dbReference type="EMBL" id="JAUZQC010000004">
    <property type="protein sequence ID" value="KAK5872446.1"/>
    <property type="molecule type" value="Genomic_DNA"/>
</dbReference>